<proteinExistence type="predicted"/>
<organism evidence="3 4">
    <name type="scientific">Tsuneonella litorea</name>
    <dbReference type="NCBI Taxonomy" id="2976475"/>
    <lineage>
        <taxon>Bacteria</taxon>
        <taxon>Pseudomonadati</taxon>
        <taxon>Pseudomonadota</taxon>
        <taxon>Alphaproteobacteria</taxon>
        <taxon>Sphingomonadales</taxon>
        <taxon>Erythrobacteraceae</taxon>
        <taxon>Tsuneonella</taxon>
    </lineage>
</organism>
<evidence type="ECO:0000259" key="2">
    <source>
        <dbReference type="Pfam" id="PF07811"/>
    </source>
</evidence>
<dbReference type="Pfam" id="PF07811">
    <property type="entry name" value="TadE"/>
    <property type="match status" value="1"/>
</dbReference>
<dbReference type="InterPro" id="IPR012495">
    <property type="entry name" value="TadE-like_dom"/>
</dbReference>
<evidence type="ECO:0000313" key="3">
    <source>
        <dbReference type="EMBL" id="MCT2558664.1"/>
    </source>
</evidence>
<feature type="transmembrane region" description="Helical" evidence="1">
    <location>
        <begin position="20"/>
        <end position="41"/>
    </location>
</feature>
<dbReference type="EMBL" id="JAOAMV010000003">
    <property type="protein sequence ID" value="MCT2558664.1"/>
    <property type="molecule type" value="Genomic_DNA"/>
</dbReference>
<dbReference type="AlphaFoldDB" id="A0A9X3AKP6"/>
<evidence type="ECO:0000313" key="4">
    <source>
        <dbReference type="Proteomes" id="UP001142648"/>
    </source>
</evidence>
<keyword evidence="1" id="KW-0812">Transmembrane</keyword>
<reference evidence="3" key="1">
    <citation type="submission" date="2022-09" db="EMBL/GenBank/DDBJ databases">
        <title>The genome sequence of Tsuneonella sp. YG55.</title>
        <authorList>
            <person name="Liu Y."/>
        </authorList>
    </citation>
    <scope>NUCLEOTIDE SEQUENCE</scope>
    <source>
        <strain evidence="3">YG55</strain>
    </source>
</reference>
<keyword evidence="4" id="KW-1185">Reference proteome</keyword>
<comment type="caution">
    <text evidence="3">The sequence shown here is derived from an EMBL/GenBank/DDBJ whole genome shotgun (WGS) entry which is preliminary data.</text>
</comment>
<keyword evidence="1" id="KW-1133">Transmembrane helix</keyword>
<accession>A0A9X3AKP6</accession>
<protein>
    <submittedName>
        <fullName evidence="3">Pilus assembly protein</fullName>
    </submittedName>
</protein>
<name>A0A9X3AKP6_9SPHN</name>
<keyword evidence="1" id="KW-0472">Membrane</keyword>
<feature type="domain" description="TadE-like" evidence="2">
    <location>
        <begin position="14"/>
        <end position="56"/>
    </location>
</feature>
<dbReference type="RefSeq" id="WP_259961539.1">
    <property type="nucleotide sequence ID" value="NZ_JAOAMV010000003.1"/>
</dbReference>
<sequence>MNAFTRKLKSDRRGATLVEFAVISPILITMLLGVVQVGAWIQAYNSVRNVVNDTARFAMVEYQRGNKISDESIQDRASEIAVSGKYQLDPSLVVPVVTAKTTQVNGIKQRRLVISYQAPEFMPLASVVSPKIQYGRDIYLYDKSAVAGT</sequence>
<evidence type="ECO:0000256" key="1">
    <source>
        <dbReference type="SAM" id="Phobius"/>
    </source>
</evidence>
<gene>
    <name evidence="3" type="ORF">N0B51_06695</name>
</gene>
<dbReference type="Proteomes" id="UP001142648">
    <property type="component" value="Unassembled WGS sequence"/>
</dbReference>